<evidence type="ECO:0000313" key="2">
    <source>
        <dbReference type="Proteomes" id="UP001153331"/>
    </source>
</evidence>
<keyword evidence="2" id="KW-1185">Reference proteome</keyword>
<reference evidence="1" key="1">
    <citation type="submission" date="2022-11" db="EMBL/GenBank/DDBJ databases">
        <title>Genome Sequence of Boeremia exigua.</title>
        <authorList>
            <person name="Buettner E."/>
        </authorList>
    </citation>
    <scope>NUCLEOTIDE SEQUENCE</scope>
    <source>
        <strain evidence="1">CU02</strain>
    </source>
</reference>
<protein>
    <submittedName>
        <fullName evidence="1">Uncharacterized protein</fullName>
    </submittedName>
</protein>
<dbReference type="EMBL" id="JAPHNI010000447">
    <property type="protein sequence ID" value="KAJ8110988.1"/>
    <property type="molecule type" value="Genomic_DNA"/>
</dbReference>
<name>A0ACC2I719_9PLEO</name>
<accession>A0ACC2I719</accession>
<comment type="caution">
    <text evidence="1">The sequence shown here is derived from an EMBL/GenBank/DDBJ whole genome shotgun (WGS) entry which is preliminary data.</text>
</comment>
<evidence type="ECO:0000313" key="1">
    <source>
        <dbReference type="EMBL" id="KAJ8110988.1"/>
    </source>
</evidence>
<sequence>MSSPDNRGMPADDSPEAQSPVIPLRDYRFPAEDYLQTTPSSSVESLLVPNLRTYRSTTGGNRSAAVGNVSSSHGVDRTFTRSDAPSPQRTPPNLRDYRPNTPPVGIHPLFSSVPSGLAFPSPELSFELRANHRNLKDTEKIDQTRYAKLEADIGETGYLPWILMAYDDEKTAQSRAIGRMTQEHWVRGCDYTLAGTIPEVLNILAKRESLAKASRNDKALSDKLKEYGEMAADRFPSIYVRQLVVGPDHDDITVEQAKAIAMFIRQYANAEPSEADKHYKIDKLLHPEWRRAYTDAGARVLTHDKNHATSKGKTQVLQTFGDMIEKNAQNAATLGHTHIPTMYYVGYAQNAAVLADDRAKNDRSTNGLFNLVEYLLEGWGAKSEALTFPVCIVLTHMYADIAEMFLCRLAQGYFYAGGYNQAPCGDVDRTWSISEREWMAHRELYNKKFDYVKMQETELEKRTAFQRRDWDANIARLTAEEKRLMDRELEVRAKYMKLKETLDVEYMRNHPFLSKYVHLWDELEAFVKSGSTQEKPDIPSVDSLHSDPTSRIKEDADAPMKTTEVKGLPPASQVAPESKPEPEPEPEQEREPPREEESDDDNPQYTEAAVYEHAGAFPKLMKEFNEQMDRFDLTLRKANMRLADPRIQEADARIQALTVKIAQKMAREKDAKGKEAKEGEAGVKEEACAGGSGCPLPSESDQSSQPAAEEQMLGGVPSQAESGTKRDARGPRTDTKEDGQA</sequence>
<proteinExistence type="predicted"/>
<organism evidence="1 2">
    <name type="scientific">Boeremia exigua</name>
    <dbReference type="NCBI Taxonomy" id="749465"/>
    <lineage>
        <taxon>Eukaryota</taxon>
        <taxon>Fungi</taxon>
        <taxon>Dikarya</taxon>
        <taxon>Ascomycota</taxon>
        <taxon>Pezizomycotina</taxon>
        <taxon>Dothideomycetes</taxon>
        <taxon>Pleosporomycetidae</taxon>
        <taxon>Pleosporales</taxon>
        <taxon>Pleosporineae</taxon>
        <taxon>Didymellaceae</taxon>
        <taxon>Boeremia</taxon>
    </lineage>
</organism>
<dbReference type="Proteomes" id="UP001153331">
    <property type="component" value="Unassembled WGS sequence"/>
</dbReference>
<gene>
    <name evidence="1" type="ORF">OPT61_g6311</name>
</gene>